<dbReference type="PROSITE" id="PS01031">
    <property type="entry name" value="SHSP"/>
    <property type="match status" value="1"/>
</dbReference>
<feature type="region of interest" description="Disordered" evidence="3">
    <location>
        <begin position="33"/>
        <end position="56"/>
    </location>
</feature>
<evidence type="ECO:0000256" key="1">
    <source>
        <dbReference type="PROSITE-ProRule" id="PRU00285"/>
    </source>
</evidence>
<sequence length="158" mass="17978">MDVDKLKKWLDVAQQFQGNDFWSEIFDDNTTSFSQNQKQKKGYTAKQEMAEQPKPPQPAIDLFQTPNEFIILIDLPGIAKEDVQLTLTGNKVTIQGTARLNYSAETLIHSERLNGSFERSIDLPDAVDSQRAMAQFHQGILHIRLPRAEPNRHSISID</sequence>
<protein>
    <recommendedName>
        <fullName evidence="8">Hsp20/alpha crystallin family protein</fullName>
    </recommendedName>
</protein>
<evidence type="ECO:0000256" key="2">
    <source>
        <dbReference type="RuleBase" id="RU003616"/>
    </source>
</evidence>
<evidence type="ECO:0000313" key="6">
    <source>
        <dbReference type="EMBL" id="GGH73976.1"/>
    </source>
</evidence>
<proteinExistence type="inferred from homology"/>
<dbReference type="Pfam" id="PF00011">
    <property type="entry name" value="HSP20"/>
    <property type="match status" value="1"/>
</dbReference>
<dbReference type="Proteomes" id="UP000656813">
    <property type="component" value="Unassembled WGS sequence"/>
</dbReference>
<dbReference type="RefSeq" id="WP_188495104.1">
    <property type="nucleotide sequence ID" value="NZ_BMFV01000001.1"/>
</dbReference>
<evidence type="ECO:0008006" key="8">
    <source>
        <dbReference type="Google" id="ProtNLM"/>
    </source>
</evidence>
<evidence type="ECO:0000256" key="3">
    <source>
        <dbReference type="SAM" id="MobiDB-lite"/>
    </source>
</evidence>
<dbReference type="CDD" id="cd06464">
    <property type="entry name" value="ACD_sHsps-like"/>
    <property type="match status" value="1"/>
</dbReference>
<dbReference type="InterPro" id="IPR007052">
    <property type="entry name" value="CS_dom"/>
</dbReference>
<reference evidence="6" key="1">
    <citation type="journal article" date="2014" name="Int. J. Syst. Evol. Microbiol.">
        <title>Complete genome sequence of Corynebacterium casei LMG S-19264T (=DSM 44701T), isolated from a smear-ripened cheese.</title>
        <authorList>
            <consortium name="US DOE Joint Genome Institute (JGI-PGF)"/>
            <person name="Walter F."/>
            <person name="Albersmeier A."/>
            <person name="Kalinowski J."/>
            <person name="Ruckert C."/>
        </authorList>
    </citation>
    <scope>NUCLEOTIDE SEQUENCE</scope>
    <source>
        <strain evidence="6">CGMCC 1.12777</strain>
    </source>
</reference>
<feature type="domain" description="CS" evidence="5">
    <location>
        <begin position="55"/>
        <end position="158"/>
    </location>
</feature>
<gene>
    <name evidence="6" type="ORF">GCM10007096_01750</name>
</gene>
<comment type="caution">
    <text evidence="6">The sequence shown here is derived from an EMBL/GenBank/DDBJ whole genome shotgun (WGS) entry which is preliminary data.</text>
</comment>
<dbReference type="PANTHER" id="PTHR11527">
    <property type="entry name" value="HEAT-SHOCK PROTEIN 20 FAMILY MEMBER"/>
    <property type="match status" value="1"/>
</dbReference>
<dbReference type="Gene3D" id="2.60.40.790">
    <property type="match status" value="1"/>
</dbReference>
<comment type="similarity">
    <text evidence="1 2">Belongs to the small heat shock protein (HSP20) family.</text>
</comment>
<dbReference type="AlphaFoldDB" id="A0A8J2ZQY4"/>
<dbReference type="SUPFAM" id="SSF49764">
    <property type="entry name" value="HSP20-like chaperones"/>
    <property type="match status" value="1"/>
</dbReference>
<dbReference type="EMBL" id="BMFV01000001">
    <property type="protein sequence ID" value="GGH73976.1"/>
    <property type="molecule type" value="Genomic_DNA"/>
</dbReference>
<accession>A0A8J2ZQY4</accession>
<dbReference type="InterPro" id="IPR031107">
    <property type="entry name" value="Small_HSP"/>
</dbReference>
<dbReference type="PROSITE" id="PS51203">
    <property type="entry name" value="CS"/>
    <property type="match status" value="1"/>
</dbReference>
<feature type="domain" description="SHSP" evidence="4">
    <location>
        <begin position="51"/>
        <end position="158"/>
    </location>
</feature>
<name>A0A8J2ZQY4_9BACL</name>
<reference evidence="6" key="2">
    <citation type="submission" date="2020-09" db="EMBL/GenBank/DDBJ databases">
        <authorList>
            <person name="Sun Q."/>
            <person name="Zhou Y."/>
        </authorList>
    </citation>
    <scope>NUCLEOTIDE SEQUENCE</scope>
    <source>
        <strain evidence="6">CGMCC 1.12777</strain>
    </source>
</reference>
<evidence type="ECO:0000259" key="5">
    <source>
        <dbReference type="PROSITE" id="PS51203"/>
    </source>
</evidence>
<organism evidence="6 7">
    <name type="scientific">Pullulanibacillus pueri</name>
    <dbReference type="NCBI Taxonomy" id="1437324"/>
    <lineage>
        <taxon>Bacteria</taxon>
        <taxon>Bacillati</taxon>
        <taxon>Bacillota</taxon>
        <taxon>Bacilli</taxon>
        <taxon>Bacillales</taxon>
        <taxon>Sporolactobacillaceae</taxon>
        <taxon>Pullulanibacillus</taxon>
    </lineage>
</organism>
<evidence type="ECO:0000313" key="7">
    <source>
        <dbReference type="Proteomes" id="UP000656813"/>
    </source>
</evidence>
<keyword evidence="7" id="KW-1185">Reference proteome</keyword>
<dbReference type="InterPro" id="IPR002068">
    <property type="entry name" value="A-crystallin/Hsp20_dom"/>
</dbReference>
<dbReference type="InterPro" id="IPR008978">
    <property type="entry name" value="HSP20-like_chaperone"/>
</dbReference>
<evidence type="ECO:0000259" key="4">
    <source>
        <dbReference type="PROSITE" id="PS01031"/>
    </source>
</evidence>